<proteinExistence type="predicted"/>
<name>A0A1H2DP31_9PROT</name>
<dbReference type="RefSeq" id="WP_062557536.1">
    <property type="nucleotide sequence ID" value="NZ_CP013341.1"/>
</dbReference>
<keyword evidence="2" id="KW-1185">Reference proteome</keyword>
<dbReference type="Proteomes" id="UP000182882">
    <property type="component" value="Unassembled WGS sequence"/>
</dbReference>
<protein>
    <submittedName>
        <fullName evidence="1">Uncharacterized protein</fullName>
    </submittedName>
</protein>
<reference evidence="2" key="1">
    <citation type="submission" date="2016-10" db="EMBL/GenBank/DDBJ databases">
        <authorList>
            <person name="Varghese N."/>
            <person name="Submissions S."/>
        </authorList>
    </citation>
    <scope>NUCLEOTIDE SEQUENCE [LARGE SCALE GENOMIC DNA]</scope>
    <source>
        <strain evidence="2">Nm10</strain>
    </source>
</reference>
<gene>
    <name evidence="1" type="ORF">SAMN05216406_10252</name>
</gene>
<evidence type="ECO:0000313" key="2">
    <source>
        <dbReference type="Proteomes" id="UP000182882"/>
    </source>
</evidence>
<dbReference type="KEGG" id="nur:ATY38_00345"/>
<organism evidence="1 2">
    <name type="scientific">Nitrosomonas ureae</name>
    <dbReference type="NCBI Taxonomy" id="44577"/>
    <lineage>
        <taxon>Bacteria</taxon>
        <taxon>Pseudomonadati</taxon>
        <taxon>Pseudomonadota</taxon>
        <taxon>Betaproteobacteria</taxon>
        <taxon>Nitrosomonadales</taxon>
        <taxon>Nitrosomonadaceae</taxon>
        <taxon>Nitrosomonas</taxon>
    </lineage>
</organism>
<sequence length="81" mass="9248">MTSKYIALDGGMAMEAFTEGIHPDTTSERKTRTQQQLLAYCKLDTYARVCLWQVFSGRTGLNLCLMLKHPGYLMNKLLNKM</sequence>
<dbReference type="EMBL" id="FNLN01000002">
    <property type="protein sequence ID" value="SDT84640.1"/>
    <property type="molecule type" value="Genomic_DNA"/>
</dbReference>
<accession>A0A1H2DP31</accession>
<evidence type="ECO:0000313" key="1">
    <source>
        <dbReference type="EMBL" id="SDT84640.1"/>
    </source>
</evidence>
<dbReference type="AlphaFoldDB" id="A0A1H2DP31"/>